<dbReference type="CDD" id="cd00207">
    <property type="entry name" value="fer2"/>
    <property type="match status" value="1"/>
</dbReference>
<dbReference type="InterPro" id="IPR017900">
    <property type="entry name" value="4Fe4S_Fe_S_CS"/>
</dbReference>
<proteinExistence type="predicted"/>
<evidence type="ECO:0000256" key="3">
    <source>
        <dbReference type="ARBA" id="ARBA00022737"/>
    </source>
</evidence>
<dbReference type="OrthoDB" id="9810782at2"/>
<dbReference type="PANTHER" id="PTHR24960">
    <property type="entry name" value="PHOTOSYSTEM I IRON-SULFUR CENTER-RELATED"/>
    <property type="match status" value="1"/>
</dbReference>
<dbReference type="PROSITE" id="PS51379">
    <property type="entry name" value="4FE4S_FER_2"/>
    <property type="match status" value="2"/>
</dbReference>
<dbReference type="Gene3D" id="3.10.20.740">
    <property type="match status" value="1"/>
</dbReference>
<dbReference type="Pfam" id="PF13510">
    <property type="entry name" value="Fer2_4"/>
    <property type="match status" value="1"/>
</dbReference>
<evidence type="ECO:0000256" key="5">
    <source>
        <dbReference type="ARBA" id="ARBA00023014"/>
    </source>
</evidence>
<dbReference type="SUPFAM" id="SSF54862">
    <property type="entry name" value="4Fe-4S ferredoxins"/>
    <property type="match status" value="1"/>
</dbReference>
<evidence type="ECO:0000313" key="8">
    <source>
        <dbReference type="EMBL" id="RNL40825.1"/>
    </source>
</evidence>
<dbReference type="PROSITE" id="PS51085">
    <property type="entry name" value="2FE2S_FER_2"/>
    <property type="match status" value="1"/>
</dbReference>
<dbReference type="Pfam" id="PF14697">
    <property type="entry name" value="Fer4_21"/>
    <property type="match status" value="1"/>
</dbReference>
<evidence type="ECO:0000313" key="9">
    <source>
        <dbReference type="Proteomes" id="UP000269591"/>
    </source>
</evidence>
<feature type="domain" description="2Fe-2S ferredoxin-type" evidence="6">
    <location>
        <begin position="3"/>
        <end position="84"/>
    </location>
</feature>
<dbReference type="SUPFAM" id="SSF54292">
    <property type="entry name" value="2Fe-2S ferredoxin-like"/>
    <property type="match status" value="1"/>
</dbReference>
<dbReference type="RefSeq" id="WP_123208444.1">
    <property type="nucleotide sequence ID" value="NZ_JBHTHO010000002.1"/>
</dbReference>
<dbReference type="InterPro" id="IPR036010">
    <property type="entry name" value="2Fe-2S_ferredoxin-like_sf"/>
</dbReference>
<dbReference type="GO" id="GO:0046872">
    <property type="term" value="F:metal ion binding"/>
    <property type="evidence" value="ECO:0007669"/>
    <property type="project" value="UniProtKB-KW"/>
</dbReference>
<evidence type="ECO:0000256" key="2">
    <source>
        <dbReference type="ARBA" id="ARBA00022723"/>
    </source>
</evidence>
<evidence type="ECO:0000259" key="7">
    <source>
        <dbReference type="PROSITE" id="PS51379"/>
    </source>
</evidence>
<dbReference type="Proteomes" id="UP000269591">
    <property type="component" value="Unassembled WGS sequence"/>
</dbReference>
<dbReference type="InterPro" id="IPR001041">
    <property type="entry name" value="2Fe-2S_ferredoxin-type"/>
</dbReference>
<organism evidence="8 9">
    <name type="scientific">Slackia equolifaciens</name>
    <dbReference type="NCBI Taxonomy" id="498718"/>
    <lineage>
        <taxon>Bacteria</taxon>
        <taxon>Bacillati</taxon>
        <taxon>Actinomycetota</taxon>
        <taxon>Coriobacteriia</taxon>
        <taxon>Eggerthellales</taxon>
        <taxon>Eggerthellaceae</taxon>
        <taxon>Slackia</taxon>
    </lineage>
</organism>
<keyword evidence="5" id="KW-0411">Iron-sulfur</keyword>
<sequence length="253" mass="27852">MSDTLTITIDGRPCACEPGEYLYDVAERNGIHIPALCRSDAFEDHRACCRVCIVEVEERGRRKVVTSCVYPVERECTVYTNSEKIVEERAVTLALLAKRAPDSETIVSMAQEAGELDGFDRLITLDGEKCILCGLCVQACDSLGTGAISTVNRGVDKKVSTPYDKPSADCIGCLSCANVCPTGAIEYTQDATSRTIWSRTFELAFCERCGNLMGTREAVHRAAEKAGVEEPRVCDACRKKELADEMMQTYRYV</sequence>
<feature type="domain" description="4Fe-4S ferredoxin-type" evidence="7">
    <location>
        <begin position="121"/>
        <end position="153"/>
    </location>
</feature>
<keyword evidence="4" id="KW-0408">Iron</keyword>
<keyword evidence="9" id="KW-1185">Reference proteome</keyword>
<accession>A0A3N0B149</accession>
<reference evidence="9" key="1">
    <citation type="submission" date="2018-05" db="EMBL/GenBank/DDBJ databases">
        <title>Genome Sequencing of selected type strains of the family Eggerthellaceae.</title>
        <authorList>
            <person name="Danylec N."/>
            <person name="Stoll D.A."/>
            <person name="Doetsch A."/>
            <person name="Huch M."/>
        </authorList>
    </citation>
    <scope>NUCLEOTIDE SEQUENCE [LARGE SCALE GENOMIC DNA]</scope>
    <source>
        <strain evidence="9">DSM 24851</strain>
    </source>
</reference>
<dbReference type="FunFam" id="3.30.70.20:FF:000035">
    <property type="entry name" value="Iron hydrogenase 1"/>
    <property type="match status" value="1"/>
</dbReference>
<name>A0A3N0B149_9ACTN</name>
<feature type="domain" description="4Fe-4S ferredoxin-type" evidence="7">
    <location>
        <begin position="159"/>
        <end position="190"/>
    </location>
</feature>
<dbReference type="AlphaFoldDB" id="A0A3N0B149"/>
<dbReference type="EMBL" id="QIBX01000004">
    <property type="protein sequence ID" value="RNL40825.1"/>
    <property type="molecule type" value="Genomic_DNA"/>
</dbReference>
<dbReference type="Gene3D" id="3.30.70.20">
    <property type="match status" value="1"/>
</dbReference>
<dbReference type="GO" id="GO:0051539">
    <property type="term" value="F:4 iron, 4 sulfur cluster binding"/>
    <property type="evidence" value="ECO:0007669"/>
    <property type="project" value="UniProtKB-KW"/>
</dbReference>
<protein>
    <submittedName>
        <fullName evidence="8">Ferredoxin</fullName>
    </submittedName>
</protein>
<keyword evidence="1" id="KW-0004">4Fe-4S</keyword>
<dbReference type="InterPro" id="IPR017896">
    <property type="entry name" value="4Fe4S_Fe-S-bd"/>
</dbReference>
<dbReference type="PANTHER" id="PTHR24960:SF84">
    <property type="entry name" value="HYDROGENASE SUBUNIT"/>
    <property type="match status" value="1"/>
</dbReference>
<evidence type="ECO:0000259" key="6">
    <source>
        <dbReference type="PROSITE" id="PS51085"/>
    </source>
</evidence>
<evidence type="ECO:0000256" key="1">
    <source>
        <dbReference type="ARBA" id="ARBA00022485"/>
    </source>
</evidence>
<dbReference type="PROSITE" id="PS00198">
    <property type="entry name" value="4FE4S_FER_1"/>
    <property type="match status" value="1"/>
</dbReference>
<keyword evidence="3" id="KW-0677">Repeat</keyword>
<evidence type="ECO:0000256" key="4">
    <source>
        <dbReference type="ARBA" id="ARBA00023004"/>
    </source>
</evidence>
<gene>
    <name evidence="8" type="ORF">DMP06_03905</name>
</gene>
<keyword evidence="2" id="KW-0479">Metal-binding</keyword>
<dbReference type="InterPro" id="IPR050157">
    <property type="entry name" value="PSI_iron-sulfur_center"/>
</dbReference>
<comment type="caution">
    <text evidence="8">The sequence shown here is derived from an EMBL/GenBank/DDBJ whole genome shotgun (WGS) entry which is preliminary data.</text>
</comment>